<proteinExistence type="predicted"/>
<evidence type="ECO:0000313" key="2">
    <source>
        <dbReference type="EMBL" id="GIY96522.1"/>
    </source>
</evidence>
<feature type="compositionally biased region" description="Polar residues" evidence="1">
    <location>
        <begin position="1"/>
        <end position="15"/>
    </location>
</feature>
<evidence type="ECO:0000256" key="1">
    <source>
        <dbReference type="SAM" id="MobiDB-lite"/>
    </source>
</evidence>
<sequence length="40" mass="4281">TPGHFRNSQTFQSGALTPPKHLGSAPWVNNGFSGTRRDVG</sequence>
<feature type="region of interest" description="Disordered" evidence="1">
    <location>
        <begin position="1"/>
        <end position="40"/>
    </location>
</feature>
<gene>
    <name evidence="2" type="ORF">CEXT_365581</name>
</gene>
<reference evidence="2 3" key="1">
    <citation type="submission" date="2021-06" db="EMBL/GenBank/DDBJ databases">
        <title>Caerostris extrusa draft genome.</title>
        <authorList>
            <person name="Kono N."/>
            <person name="Arakawa K."/>
        </authorList>
    </citation>
    <scope>NUCLEOTIDE SEQUENCE [LARGE SCALE GENOMIC DNA]</scope>
</reference>
<keyword evidence="3" id="KW-1185">Reference proteome</keyword>
<dbReference type="AlphaFoldDB" id="A0AAV4XN45"/>
<accession>A0AAV4XN45</accession>
<dbReference type="Proteomes" id="UP001054945">
    <property type="component" value="Unassembled WGS sequence"/>
</dbReference>
<dbReference type="EMBL" id="BPLR01000669">
    <property type="protein sequence ID" value="GIY96522.1"/>
    <property type="molecule type" value="Genomic_DNA"/>
</dbReference>
<organism evidence="2 3">
    <name type="scientific">Caerostris extrusa</name>
    <name type="common">Bark spider</name>
    <name type="synonym">Caerostris bankana</name>
    <dbReference type="NCBI Taxonomy" id="172846"/>
    <lineage>
        <taxon>Eukaryota</taxon>
        <taxon>Metazoa</taxon>
        <taxon>Ecdysozoa</taxon>
        <taxon>Arthropoda</taxon>
        <taxon>Chelicerata</taxon>
        <taxon>Arachnida</taxon>
        <taxon>Araneae</taxon>
        <taxon>Araneomorphae</taxon>
        <taxon>Entelegynae</taxon>
        <taxon>Araneoidea</taxon>
        <taxon>Araneidae</taxon>
        <taxon>Caerostris</taxon>
    </lineage>
</organism>
<feature type="non-terminal residue" evidence="2">
    <location>
        <position position="1"/>
    </location>
</feature>
<comment type="caution">
    <text evidence="2">The sequence shown here is derived from an EMBL/GenBank/DDBJ whole genome shotgun (WGS) entry which is preliminary data.</text>
</comment>
<name>A0AAV4XN45_CAEEX</name>
<evidence type="ECO:0000313" key="3">
    <source>
        <dbReference type="Proteomes" id="UP001054945"/>
    </source>
</evidence>
<protein>
    <submittedName>
        <fullName evidence="2">Uncharacterized protein</fullName>
    </submittedName>
</protein>